<organism evidence="2 3">
    <name type="scientific">Orbilia blumenaviensis</name>
    <dbReference type="NCBI Taxonomy" id="1796055"/>
    <lineage>
        <taxon>Eukaryota</taxon>
        <taxon>Fungi</taxon>
        <taxon>Dikarya</taxon>
        <taxon>Ascomycota</taxon>
        <taxon>Pezizomycotina</taxon>
        <taxon>Orbiliomycetes</taxon>
        <taxon>Orbiliales</taxon>
        <taxon>Orbiliaceae</taxon>
        <taxon>Orbilia</taxon>
    </lineage>
</organism>
<comment type="caution">
    <text evidence="2">The sequence shown here is derived from an EMBL/GenBank/DDBJ whole genome shotgun (WGS) entry which is preliminary data.</text>
</comment>
<accession>A0AAV9VGX0</accession>
<keyword evidence="1" id="KW-0732">Signal</keyword>
<evidence type="ECO:0000313" key="2">
    <source>
        <dbReference type="EMBL" id="KAK6360386.1"/>
    </source>
</evidence>
<sequence>MRFFGITTLATAALFTITSAPLAAAGQVSGYQQVGQCLKELGWLSSKLYRDSLALDITDPPRPVSVDTPPELWNDIEDAIWRSRKYINAKMRDIADVSGLSKPNADQSTEKTIKILYNYREFFGNLLRQIRALDGRELKSDRVLYSIRFFQPLIGELGPAIHYFGEAISEVIWRTSPPDAESIRDALARFDAVSIETIEAYRIDIR</sequence>
<protein>
    <submittedName>
        <fullName evidence="2">Uncharacterized protein</fullName>
    </submittedName>
</protein>
<feature type="chain" id="PRO_5043833007" evidence="1">
    <location>
        <begin position="26"/>
        <end position="206"/>
    </location>
</feature>
<name>A0AAV9VGX0_9PEZI</name>
<keyword evidence="3" id="KW-1185">Reference proteome</keyword>
<evidence type="ECO:0000256" key="1">
    <source>
        <dbReference type="SAM" id="SignalP"/>
    </source>
</evidence>
<gene>
    <name evidence="2" type="ORF">TWF730_006528</name>
</gene>
<proteinExistence type="predicted"/>
<dbReference type="EMBL" id="JAVHNS010000003">
    <property type="protein sequence ID" value="KAK6360386.1"/>
    <property type="molecule type" value="Genomic_DNA"/>
</dbReference>
<reference evidence="2 3" key="1">
    <citation type="submission" date="2019-10" db="EMBL/GenBank/DDBJ databases">
        <authorList>
            <person name="Palmer J.M."/>
        </authorList>
    </citation>
    <scope>NUCLEOTIDE SEQUENCE [LARGE SCALE GENOMIC DNA]</scope>
    <source>
        <strain evidence="2 3">TWF730</strain>
    </source>
</reference>
<evidence type="ECO:0000313" key="3">
    <source>
        <dbReference type="Proteomes" id="UP001373714"/>
    </source>
</evidence>
<feature type="signal peptide" evidence="1">
    <location>
        <begin position="1"/>
        <end position="25"/>
    </location>
</feature>
<dbReference type="Proteomes" id="UP001373714">
    <property type="component" value="Unassembled WGS sequence"/>
</dbReference>
<dbReference type="AlphaFoldDB" id="A0AAV9VGX0"/>